<dbReference type="InterPro" id="IPR012533">
    <property type="entry name" value="YcnI-copper_dom"/>
</dbReference>
<dbReference type="InterPro" id="IPR038507">
    <property type="entry name" value="YcnI-like_sf"/>
</dbReference>
<name>A0A6J5ZXD6_9ZZZZ</name>
<sequence length="193" mass="20019">MSLTTIAAAIACLGVAPGANAHGTLNLYGKDAIADKSGKLTLTIPHGCGPNGTSTTRIILKLGSAWQAAKPAAVAGWKSSAKRAANGQRTLTWIATGGGLPNADQGDFPITVRWPKKAGTYNTPTAQYCGSQLMDWKDPFNAAADGDLPYPATYPVPRVRVHASAARTPTAVTGSSPISLCPLDQAPRQPRRS</sequence>
<evidence type="ECO:0000259" key="2">
    <source>
        <dbReference type="Pfam" id="PF07987"/>
    </source>
</evidence>
<evidence type="ECO:0000313" key="3">
    <source>
        <dbReference type="EMBL" id="CAB4347314.1"/>
    </source>
</evidence>
<proteinExistence type="predicted"/>
<dbReference type="EMBL" id="CAESAO010000209">
    <property type="protein sequence ID" value="CAB4347314.1"/>
    <property type="molecule type" value="Genomic_DNA"/>
</dbReference>
<dbReference type="AlphaFoldDB" id="A0A6J5ZXD6"/>
<dbReference type="Pfam" id="PF07987">
    <property type="entry name" value="DUF1775"/>
    <property type="match status" value="1"/>
</dbReference>
<dbReference type="Gene3D" id="2.60.40.2230">
    <property type="entry name" value="Uncharacterised protein YcnI-like PF07987, DUF1775"/>
    <property type="match status" value="1"/>
</dbReference>
<feature type="domain" description="YncI copper-binding" evidence="2">
    <location>
        <begin position="29"/>
        <end position="152"/>
    </location>
</feature>
<evidence type="ECO:0000256" key="1">
    <source>
        <dbReference type="SAM" id="MobiDB-lite"/>
    </source>
</evidence>
<organism evidence="3">
    <name type="scientific">freshwater metagenome</name>
    <dbReference type="NCBI Taxonomy" id="449393"/>
    <lineage>
        <taxon>unclassified sequences</taxon>
        <taxon>metagenomes</taxon>
        <taxon>ecological metagenomes</taxon>
    </lineage>
</organism>
<accession>A0A6J5ZXD6</accession>
<gene>
    <name evidence="3" type="ORF">UFOPK3522_01645</name>
</gene>
<protein>
    <submittedName>
        <fullName evidence="3">Unannotated protein</fullName>
    </submittedName>
</protein>
<feature type="region of interest" description="Disordered" evidence="1">
    <location>
        <begin position="167"/>
        <end position="193"/>
    </location>
</feature>
<reference evidence="3" key="1">
    <citation type="submission" date="2020-05" db="EMBL/GenBank/DDBJ databases">
        <authorList>
            <person name="Chiriac C."/>
            <person name="Salcher M."/>
            <person name="Ghai R."/>
            <person name="Kavagutti S V."/>
        </authorList>
    </citation>
    <scope>NUCLEOTIDE SEQUENCE</scope>
</reference>